<accession>A0A5F9CC90</accession>
<gene>
    <name evidence="1" type="primary">SPMIP4</name>
</gene>
<organism evidence="1 2">
    <name type="scientific">Oryctolagus cuniculus</name>
    <name type="common">Rabbit</name>
    <dbReference type="NCBI Taxonomy" id="9986"/>
    <lineage>
        <taxon>Eukaryota</taxon>
        <taxon>Metazoa</taxon>
        <taxon>Chordata</taxon>
        <taxon>Craniata</taxon>
        <taxon>Vertebrata</taxon>
        <taxon>Euteleostomi</taxon>
        <taxon>Mammalia</taxon>
        <taxon>Eutheria</taxon>
        <taxon>Euarchontoglires</taxon>
        <taxon>Glires</taxon>
        <taxon>Lagomorpha</taxon>
        <taxon>Leporidae</taxon>
        <taxon>Oryctolagus</taxon>
    </lineage>
</organism>
<dbReference type="AlphaFoldDB" id="A0A5F9CC90"/>
<reference evidence="1" key="3">
    <citation type="submission" date="2025-09" db="UniProtKB">
        <authorList>
            <consortium name="Ensembl"/>
        </authorList>
    </citation>
    <scope>IDENTIFICATION</scope>
    <source>
        <strain evidence="1">Thorbecke</strain>
    </source>
</reference>
<dbReference type="Ensembl" id="ENSOCUT00000064544.1">
    <property type="protein sequence ID" value="ENSOCUP00000031134.1"/>
    <property type="gene ID" value="ENSOCUG00000009523.4"/>
</dbReference>
<proteinExistence type="predicted"/>
<dbReference type="Pfam" id="PF15093">
    <property type="entry name" value="SPMIP4-like"/>
    <property type="match status" value="1"/>
</dbReference>
<name>A0A5F9CC90_RABIT</name>
<evidence type="ECO:0000313" key="2">
    <source>
        <dbReference type="Proteomes" id="UP000001811"/>
    </source>
</evidence>
<dbReference type="InterPro" id="IPR027886">
    <property type="entry name" value="SPMIP4"/>
</dbReference>
<dbReference type="PANTHER" id="PTHR31393:SF2">
    <property type="entry name" value="CHROMOSOME 7 OPEN READING FRAME 31"/>
    <property type="match status" value="1"/>
</dbReference>
<keyword evidence="2" id="KW-1185">Reference proteome</keyword>
<reference evidence="1" key="2">
    <citation type="submission" date="2025-08" db="UniProtKB">
        <authorList>
            <consortium name="Ensembl"/>
        </authorList>
    </citation>
    <scope>IDENTIFICATION</scope>
    <source>
        <strain evidence="1">Thorbecke</strain>
    </source>
</reference>
<sequence>MEYIFTLKQVSNRITSFKNSKYKLGFVSCFYSRMPKPPSSIVREICSPFPVEHPYHTHISRGAMFPTFTSPKDLYTGIRARSQRPFPPTVPTKTYDTTPVLKTRGNPYRYELLDYPMDSKKAALTWPGQAVYYDQEKSHPVLKPARPLEGRIARLIQKQRPLEATVQQTPTSCPDCTPRVLCTFHTFVPSSAEMMALSDNVLAGVTHRNQDTEEKIKEEQSLLSTYALPPYYHTKDLTSIYDIKPFPKITDTKKTEDLYWRQLSLKPQPMPYYKSNNYIDYQDLKPAIYDKYSMCQNPYSFRKSSILQNNPSMEDFSLEHVLSKPEEESCLNLENSEETRPILGWIPRAGVAKPQSSLLELKNSFSKTGAQKRFLKSILEDQKDLRDREHSGMRHQFYGYNSHYFYN</sequence>
<evidence type="ECO:0000313" key="1">
    <source>
        <dbReference type="Ensembl" id="ENSOCUP00000031134.1"/>
    </source>
</evidence>
<reference evidence="1 2" key="1">
    <citation type="journal article" date="2011" name="Nature">
        <title>A high-resolution map of human evolutionary constraint using 29 mammals.</title>
        <authorList>
            <person name="Lindblad-Toh K."/>
            <person name="Garber M."/>
            <person name="Zuk O."/>
            <person name="Lin M.F."/>
            <person name="Parker B.J."/>
            <person name="Washietl S."/>
            <person name="Kheradpour P."/>
            <person name="Ernst J."/>
            <person name="Jordan G."/>
            <person name="Mauceli E."/>
            <person name="Ward L.D."/>
            <person name="Lowe C.B."/>
            <person name="Holloway A.K."/>
            <person name="Clamp M."/>
            <person name="Gnerre S."/>
            <person name="Alfoldi J."/>
            <person name="Beal K."/>
            <person name="Chang J."/>
            <person name="Clawson H."/>
            <person name="Cuff J."/>
            <person name="Di Palma F."/>
            <person name="Fitzgerald S."/>
            <person name="Flicek P."/>
            <person name="Guttman M."/>
            <person name="Hubisz M.J."/>
            <person name="Jaffe D.B."/>
            <person name="Jungreis I."/>
            <person name="Kent W.J."/>
            <person name="Kostka D."/>
            <person name="Lara M."/>
            <person name="Martins A.L."/>
            <person name="Massingham T."/>
            <person name="Moltke I."/>
            <person name="Raney B.J."/>
            <person name="Rasmussen M.D."/>
            <person name="Robinson J."/>
            <person name="Stark A."/>
            <person name="Vilella A.J."/>
            <person name="Wen J."/>
            <person name="Xie X."/>
            <person name="Zody M.C."/>
            <person name="Baldwin J."/>
            <person name="Bloom T."/>
            <person name="Chin C.W."/>
            <person name="Heiman D."/>
            <person name="Nicol R."/>
            <person name="Nusbaum C."/>
            <person name="Young S."/>
            <person name="Wilkinson J."/>
            <person name="Worley K.C."/>
            <person name="Kovar C.L."/>
            <person name="Muzny D.M."/>
            <person name="Gibbs R.A."/>
            <person name="Cree A."/>
            <person name="Dihn H.H."/>
            <person name="Fowler G."/>
            <person name="Jhangiani S."/>
            <person name="Joshi V."/>
            <person name="Lee S."/>
            <person name="Lewis L.R."/>
            <person name="Nazareth L.V."/>
            <person name="Okwuonu G."/>
            <person name="Santibanez J."/>
            <person name="Warren W.C."/>
            <person name="Mardis E.R."/>
            <person name="Weinstock G.M."/>
            <person name="Wilson R.K."/>
            <person name="Delehaunty K."/>
            <person name="Dooling D."/>
            <person name="Fronik C."/>
            <person name="Fulton L."/>
            <person name="Fulton B."/>
            <person name="Graves T."/>
            <person name="Minx P."/>
            <person name="Sodergren E."/>
            <person name="Birney E."/>
            <person name="Margulies E.H."/>
            <person name="Herrero J."/>
            <person name="Green E.D."/>
            <person name="Haussler D."/>
            <person name="Siepel A."/>
            <person name="Goldman N."/>
            <person name="Pollard K.S."/>
            <person name="Pedersen J.S."/>
            <person name="Lander E.S."/>
            <person name="Kellis M."/>
        </authorList>
    </citation>
    <scope>NUCLEOTIDE SEQUENCE [LARGE SCALE GENOMIC DNA]</scope>
    <source>
        <strain evidence="1 2">Thorbecke inbred</strain>
    </source>
</reference>
<dbReference type="Proteomes" id="UP000001811">
    <property type="component" value="Chromosome 10"/>
</dbReference>
<protein>
    <submittedName>
        <fullName evidence="1">Sperm microtubule inner protein 4</fullName>
    </submittedName>
</protein>
<dbReference type="PANTHER" id="PTHR31393">
    <property type="entry name" value="C5ORF31"/>
    <property type="match status" value="1"/>
</dbReference>
<dbReference type="Bgee" id="ENSOCUG00000009523">
    <property type="expression patterns" value="Expressed in testis and 15 other cell types or tissues"/>
</dbReference>
<dbReference type="GeneTree" id="ENSGT00390000015236"/>
<dbReference type="EMBL" id="AAGW02035973">
    <property type="status" value="NOT_ANNOTATED_CDS"/>
    <property type="molecule type" value="Genomic_DNA"/>
</dbReference>
<dbReference type="GO" id="GO:0005813">
    <property type="term" value="C:centrosome"/>
    <property type="evidence" value="ECO:0007669"/>
    <property type="project" value="TreeGrafter"/>
</dbReference>